<proteinExistence type="inferred from homology"/>
<reference evidence="6 7" key="1">
    <citation type="submission" date="2018-03" db="EMBL/GenBank/DDBJ databases">
        <authorList>
            <person name="Keele B.F."/>
        </authorList>
    </citation>
    <scope>NUCLEOTIDE SEQUENCE [LARGE SCALE GENOMIC DNA]</scope>
    <source>
        <strain evidence="6 7">D20</strain>
    </source>
</reference>
<evidence type="ECO:0000256" key="2">
    <source>
        <dbReference type="ARBA" id="ARBA00010740"/>
    </source>
</evidence>
<dbReference type="PANTHER" id="PTHR38099:SF1">
    <property type="entry name" value="LARGE RIBOSOMAL RNA SUBUNIT ACCUMULATION PROTEIN YCED"/>
    <property type="match status" value="1"/>
</dbReference>
<keyword evidence="4" id="KW-0690">Ribosome biogenesis</keyword>
<dbReference type="InterPro" id="IPR039255">
    <property type="entry name" value="YceD_bac"/>
</dbReference>
<evidence type="ECO:0000256" key="5">
    <source>
        <dbReference type="ARBA" id="ARBA00031841"/>
    </source>
</evidence>
<organism evidence="6 7">
    <name type="scientific">Pseudothauera lacus</name>
    <dbReference type="NCBI Taxonomy" id="2136175"/>
    <lineage>
        <taxon>Bacteria</taxon>
        <taxon>Pseudomonadati</taxon>
        <taxon>Pseudomonadota</taxon>
        <taxon>Betaproteobacteria</taxon>
        <taxon>Rhodocyclales</taxon>
        <taxon>Zoogloeaceae</taxon>
        <taxon>Pseudothauera</taxon>
    </lineage>
</organism>
<protein>
    <recommendedName>
        <fullName evidence="3">Large ribosomal RNA subunit accumulation protein YceD</fullName>
    </recommendedName>
    <alternativeName>
        <fullName evidence="5">23S rRNA accumulation protein YceD</fullName>
    </alternativeName>
</protein>
<comment type="similarity">
    <text evidence="2">Belongs to the DUF177 domain family.</text>
</comment>
<dbReference type="Pfam" id="PF02620">
    <property type="entry name" value="YceD"/>
    <property type="match status" value="1"/>
</dbReference>
<gene>
    <name evidence="6" type="ORF">C8261_00230</name>
</gene>
<evidence type="ECO:0000313" key="6">
    <source>
        <dbReference type="EMBL" id="PTD97888.1"/>
    </source>
</evidence>
<evidence type="ECO:0000313" key="7">
    <source>
        <dbReference type="Proteomes" id="UP000241193"/>
    </source>
</evidence>
<evidence type="ECO:0000256" key="1">
    <source>
        <dbReference type="ARBA" id="ARBA00002868"/>
    </source>
</evidence>
<keyword evidence="7" id="KW-1185">Reference proteome</keyword>
<dbReference type="GO" id="GO:0005829">
    <property type="term" value="C:cytosol"/>
    <property type="evidence" value="ECO:0007669"/>
    <property type="project" value="TreeGrafter"/>
</dbReference>
<dbReference type="AlphaFoldDB" id="A0A2T4IJD8"/>
<name>A0A2T4IJD8_9RHOO</name>
<evidence type="ECO:0000256" key="4">
    <source>
        <dbReference type="ARBA" id="ARBA00022517"/>
    </source>
</evidence>
<accession>A0A2T4IJD8</accession>
<comment type="caution">
    <text evidence="6">The sequence shown here is derived from an EMBL/GenBank/DDBJ whole genome shotgun (WGS) entry which is preliminary data.</text>
</comment>
<dbReference type="InterPro" id="IPR003772">
    <property type="entry name" value="YceD"/>
</dbReference>
<dbReference type="Proteomes" id="UP000241193">
    <property type="component" value="Unassembled WGS sequence"/>
</dbReference>
<evidence type="ECO:0000256" key="3">
    <source>
        <dbReference type="ARBA" id="ARBA00015716"/>
    </source>
</evidence>
<reference evidence="6 7" key="2">
    <citation type="submission" date="2018-04" db="EMBL/GenBank/DDBJ databases">
        <title>Thauera lacus sp. nov., isolated from an saline lake in Inner Mongolia, China.</title>
        <authorList>
            <person name="Liang Q.-Y."/>
        </authorList>
    </citation>
    <scope>NUCLEOTIDE SEQUENCE [LARGE SCALE GENOMIC DNA]</scope>
    <source>
        <strain evidence="6 7">D20</strain>
    </source>
</reference>
<dbReference type="OrthoDB" id="5297600at2"/>
<dbReference type="EMBL" id="PZKC01000001">
    <property type="protein sequence ID" value="PTD97888.1"/>
    <property type="molecule type" value="Genomic_DNA"/>
</dbReference>
<comment type="function">
    <text evidence="1">Plays a role in synthesis, processing and/or stability of 23S rRNA.</text>
</comment>
<dbReference type="GO" id="GO:0042254">
    <property type="term" value="P:ribosome biogenesis"/>
    <property type="evidence" value="ECO:0007669"/>
    <property type="project" value="UniProtKB-KW"/>
</dbReference>
<dbReference type="PANTHER" id="PTHR38099">
    <property type="entry name" value="LARGE RIBOSOMAL RNA SUBUNIT ACCUMULATION PROTEIN YCED"/>
    <property type="match status" value="1"/>
</dbReference>
<sequence>MSQQGHSQVKLADPIKFARDARVARGEVAVAELGRLVDVLSDGSGMVSWVLQGELGEDRKPRLLLSASGVLQLRCQRCLGGLSWPLELSSRLLVVPVGQPIPDEELEDDAQDAIEAVADMDVVALVEEEILLALPIAPRHDDCEVPRPRGGDQRKSPFAVLAGLKGRDGGHEA</sequence>